<comment type="caution">
    <text evidence="1">The sequence shown here is derived from an EMBL/GenBank/DDBJ whole genome shotgun (WGS) entry which is preliminary data.</text>
</comment>
<organism evidence="1 2">
    <name type="scientific">Argiope bruennichi</name>
    <name type="common">Wasp spider</name>
    <name type="synonym">Aranea bruennichi</name>
    <dbReference type="NCBI Taxonomy" id="94029"/>
    <lineage>
        <taxon>Eukaryota</taxon>
        <taxon>Metazoa</taxon>
        <taxon>Ecdysozoa</taxon>
        <taxon>Arthropoda</taxon>
        <taxon>Chelicerata</taxon>
        <taxon>Arachnida</taxon>
        <taxon>Araneae</taxon>
        <taxon>Araneomorphae</taxon>
        <taxon>Entelegynae</taxon>
        <taxon>Araneoidea</taxon>
        <taxon>Araneidae</taxon>
        <taxon>Argiope</taxon>
    </lineage>
</organism>
<reference evidence="1" key="2">
    <citation type="submission" date="2020-06" db="EMBL/GenBank/DDBJ databases">
        <authorList>
            <person name="Sheffer M."/>
        </authorList>
    </citation>
    <scope>NUCLEOTIDE SEQUENCE</scope>
</reference>
<dbReference type="AlphaFoldDB" id="A0A8T0G3M3"/>
<name>A0A8T0G3M3_ARGBR</name>
<evidence type="ECO:0000313" key="1">
    <source>
        <dbReference type="EMBL" id="KAF8796459.1"/>
    </source>
</evidence>
<accession>A0A8T0G3M3</accession>
<proteinExistence type="predicted"/>
<protein>
    <submittedName>
        <fullName evidence="1">Uncharacterized protein</fullName>
    </submittedName>
</protein>
<gene>
    <name evidence="1" type="ORF">HNY73_000830</name>
</gene>
<dbReference type="EMBL" id="JABXBU010000001">
    <property type="protein sequence ID" value="KAF8796459.1"/>
    <property type="molecule type" value="Genomic_DNA"/>
</dbReference>
<reference evidence="1" key="1">
    <citation type="journal article" date="2020" name="bioRxiv">
        <title>Chromosome-level reference genome of the European wasp spider Argiope bruennichi: a resource for studies on range expansion and evolutionary adaptation.</title>
        <authorList>
            <person name="Sheffer M.M."/>
            <person name="Hoppe A."/>
            <person name="Krehenwinkel H."/>
            <person name="Uhl G."/>
            <person name="Kuss A.W."/>
            <person name="Jensen L."/>
            <person name="Jensen C."/>
            <person name="Gillespie R.G."/>
            <person name="Hoff K.J."/>
            <person name="Prost S."/>
        </authorList>
    </citation>
    <scope>NUCLEOTIDE SEQUENCE</scope>
</reference>
<dbReference type="Proteomes" id="UP000807504">
    <property type="component" value="Unassembled WGS sequence"/>
</dbReference>
<evidence type="ECO:0000313" key="2">
    <source>
        <dbReference type="Proteomes" id="UP000807504"/>
    </source>
</evidence>
<sequence length="475" mass="53572">MLTMALVGCLPDNVQQAIKSFSIRPGKQHITFAFPFMEETLRSFCETDSRSESSMDSGAKSGTTASGSSVLFFDECLEVVHGFQTYVTILPQLNKPCARSSLPVVMLTLYQRDTTEGVCRHFQSLIRTLIEHKVTPDFWKLPVMVAELNSKYKELVLDICAETINEIQTENLSHSFPGKTPEQMIQLLKEKILRPCLLSYPEFLRRNTQEVIRNLTTTDPSYFLSLIELLQSTACSIWIQENLEKFKSPGIDPVIRDMWRVWGHEQISRKVFPVTMAAATPLANLGPLYSHLDTGSEAVVSVGTLSHVPVKEGLQSVIKCLKSQDISQIKLKGSDHDSRYHSCNCSVCKIQPQSRRSSRLRMYGDFTKQSVATNSECSAFHLPLQKRQSDDFCSRSSVSSFRLQSSVSSFSYHRHQHHSSFISSSAEGSTRSQHSDYLSRMTSPIQMDQRSRIVLAMALGHLQVMLSNRCHIICL</sequence>
<keyword evidence="2" id="KW-1185">Reference proteome</keyword>